<evidence type="ECO:0000313" key="3">
    <source>
        <dbReference type="EMBL" id="PRY87361.1"/>
    </source>
</evidence>
<gene>
    <name evidence="3" type="ORF">CLV74_110135</name>
</gene>
<keyword evidence="3" id="KW-0489">Methyltransferase</keyword>
<proteinExistence type="predicted"/>
<accession>A0A2T0WKX7</accession>
<dbReference type="EMBL" id="PVTQ01000010">
    <property type="protein sequence ID" value="PRY87361.1"/>
    <property type="molecule type" value="Genomic_DNA"/>
</dbReference>
<evidence type="ECO:0000313" key="4">
    <source>
        <dbReference type="Proteomes" id="UP000238392"/>
    </source>
</evidence>
<feature type="domain" description="Methyltransferase FkbM" evidence="2">
    <location>
        <begin position="55"/>
        <end position="220"/>
    </location>
</feature>
<dbReference type="GO" id="GO:0032259">
    <property type="term" value="P:methylation"/>
    <property type="evidence" value="ECO:0007669"/>
    <property type="project" value="UniProtKB-KW"/>
</dbReference>
<evidence type="ECO:0000259" key="2">
    <source>
        <dbReference type="Pfam" id="PF05050"/>
    </source>
</evidence>
<comment type="caution">
    <text evidence="3">The sequence shown here is derived from an EMBL/GenBank/DDBJ whole genome shotgun (WGS) entry which is preliminary data.</text>
</comment>
<dbReference type="PANTHER" id="PTHR34203">
    <property type="entry name" value="METHYLTRANSFERASE, FKBM FAMILY PROTEIN"/>
    <property type="match status" value="1"/>
</dbReference>
<dbReference type="RefSeq" id="WP_106266151.1">
    <property type="nucleotide sequence ID" value="NZ_PVTQ01000010.1"/>
</dbReference>
<keyword evidence="3" id="KW-0808">Transferase</keyword>
<dbReference type="Proteomes" id="UP000238392">
    <property type="component" value="Unassembled WGS sequence"/>
</dbReference>
<dbReference type="OrthoDB" id="4104638at2"/>
<feature type="region of interest" description="Disordered" evidence="1">
    <location>
        <begin position="1"/>
        <end position="27"/>
    </location>
</feature>
<dbReference type="InterPro" id="IPR052514">
    <property type="entry name" value="SAM-dependent_MTase"/>
</dbReference>
<sequence length="235" mass="26123">MASQSQRMQTTETEASQDDLKKQERRQKRHLRTAFANGMMQGILSMLKPGDVVLDCGANIGDVAEPLAQTGATVIAFEPDPYAFGRLKKRLASYDNVMLHNAAVAVDSGTIQLMRTETFEDDPESGSVKSTIIKGGRKIDERDEASIDVALLSLPQIIRDLVAEHGEIALLKMDIEGAELDLLEHFLAEGLFDPIRLTVAETHENKFRDLRPRFAAMRNAVTEAYPITKVNLDWI</sequence>
<dbReference type="NCBIfam" id="TIGR01444">
    <property type="entry name" value="fkbM_fam"/>
    <property type="match status" value="1"/>
</dbReference>
<evidence type="ECO:0000256" key="1">
    <source>
        <dbReference type="SAM" id="MobiDB-lite"/>
    </source>
</evidence>
<keyword evidence="4" id="KW-1185">Reference proteome</keyword>
<dbReference type="SUPFAM" id="SSF53335">
    <property type="entry name" value="S-adenosyl-L-methionine-dependent methyltransferases"/>
    <property type="match status" value="1"/>
</dbReference>
<feature type="compositionally biased region" description="Polar residues" evidence="1">
    <location>
        <begin position="1"/>
        <end position="14"/>
    </location>
</feature>
<dbReference type="GO" id="GO:0008168">
    <property type="term" value="F:methyltransferase activity"/>
    <property type="evidence" value="ECO:0007669"/>
    <property type="project" value="UniProtKB-KW"/>
</dbReference>
<name>A0A2T0WKX7_9RHOB</name>
<dbReference type="InterPro" id="IPR029063">
    <property type="entry name" value="SAM-dependent_MTases_sf"/>
</dbReference>
<dbReference type="PANTHER" id="PTHR34203:SF15">
    <property type="entry name" value="SLL1173 PROTEIN"/>
    <property type="match status" value="1"/>
</dbReference>
<dbReference type="Pfam" id="PF05050">
    <property type="entry name" value="Methyltransf_21"/>
    <property type="match status" value="1"/>
</dbReference>
<reference evidence="3 4" key="1">
    <citation type="submission" date="2018-03" db="EMBL/GenBank/DDBJ databases">
        <title>Genomic Encyclopedia of Archaeal and Bacterial Type Strains, Phase II (KMG-II): from individual species to whole genera.</title>
        <authorList>
            <person name="Goeker M."/>
        </authorList>
    </citation>
    <scope>NUCLEOTIDE SEQUENCE [LARGE SCALE GENOMIC DNA]</scope>
    <source>
        <strain evidence="3 4">DSM 100212</strain>
    </source>
</reference>
<organism evidence="3 4">
    <name type="scientific">Donghicola tyrosinivorans</name>
    <dbReference type="NCBI Taxonomy" id="1652492"/>
    <lineage>
        <taxon>Bacteria</taxon>
        <taxon>Pseudomonadati</taxon>
        <taxon>Pseudomonadota</taxon>
        <taxon>Alphaproteobacteria</taxon>
        <taxon>Rhodobacterales</taxon>
        <taxon>Roseobacteraceae</taxon>
        <taxon>Donghicola</taxon>
    </lineage>
</organism>
<protein>
    <submittedName>
        <fullName evidence="3">FkbM family methyltransferase</fullName>
    </submittedName>
</protein>
<dbReference type="AlphaFoldDB" id="A0A2T0WKX7"/>
<dbReference type="InterPro" id="IPR006342">
    <property type="entry name" value="FkbM_mtfrase"/>
</dbReference>
<dbReference type="Gene3D" id="3.40.50.150">
    <property type="entry name" value="Vaccinia Virus protein VP39"/>
    <property type="match status" value="1"/>
</dbReference>